<keyword evidence="12" id="KW-1185">Reference proteome</keyword>
<evidence type="ECO:0000313" key="11">
    <source>
        <dbReference type="EMBL" id="MFC0632761.1"/>
    </source>
</evidence>
<dbReference type="Proteomes" id="UP001589906">
    <property type="component" value="Unassembled WGS sequence"/>
</dbReference>
<evidence type="ECO:0000256" key="7">
    <source>
        <dbReference type="ARBA" id="ARBA00022827"/>
    </source>
</evidence>
<dbReference type="PANTHER" id="PTHR30040:SF2">
    <property type="entry name" value="FAD:PROTEIN FMN TRANSFERASE"/>
    <property type="match status" value="1"/>
</dbReference>
<evidence type="ECO:0000313" key="12">
    <source>
        <dbReference type="Proteomes" id="UP001589906"/>
    </source>
</evidence>
<organism evidence="11 12">
    <name type="scientific">Brevundimonas balnearis</name>
    <dbReference type="NCBI Taxonomy" id="1572858"/>
    <lineage>
        <taxon>Bacteria</taxon>
        <taxon>Pseudomonadati</taxon>
        <taxon>Pseudomonadota</taxon>
        <taxon>Alphaproteobacteria</taxon>
        <taxon>Caulobacterales</taxon>
        <taxon>Caulobacteraceae</taxon>
        <taxon>Brevundimonas</taxon>
    </lineage>
</organism>
<evidence type="ECO:0000256" key="8">
    <source>
        <dbReference type="ARBA" id="ARBA00022842"/>
    </source>
</evidence>
<evidence type="ECO:0000256" key="3">
    <source>
        <dbReference type="ARBA" id="ARBA00016337"/>
    </source>
</evidence>
<dbReference type="Gene3D" id="3.10.520.10">
    <property type="entry name" value="ApbE-like domains"/>
    <property type="match status" value="1"/>
</dbReference>
<comment type="cofactor">
    <cofactor evidence="1">
        <name>Mg(2+)</name>
        <dbReference type="ChEBI" id="CHEBI:18420"/>
    </cofactor>
</comment>
<name>A0ABV6QZG4_9CAUL</name>
<keyword evidence="8" id="KW-0460">Magnesium</keyword>
<comment type="catalytic activity">
    <reaction evidence="10">
        <text>L-threonyl-[protein] + FAD = FMN-L-threonyl-[protein] + AMP + H(+)</text>
        <dbReference type="Rhea" id="RHEA:36847"/>
        <dbReference type="Rhea" id="RHEA-COMP:11060"/>
        <dbReference type="Rhea" id="RHEA-COMP:11061"/>
        <dbReference type="ChEBI" id="CHEBI:15378"/>
        <dbReference type="ChEBI" id="CHEBI:30013"/>
        <dbReference type="ChEBI" id="CHEBI:57692"/>
        <dbReference type="ChEBI" id="CHEBI:74257"/>
        <dbReference type="ChEBI" id="CHEBI:456215"/>
        <dbReference type="EC" id="2.7.1.180"/>
    </reaction>
</comment>
<keyword evidence="4" id="KW-0285">Flavoprotein</keyword>
<evidence type="ECO:0000256" key="9">
    <source>
        <dbReference type="ARBA" id="ARBA00031306"/>
    </source>
</evidence>
<keyword evidence="6" id="KW-0479">Metal-binding</keyword>
<evidence type="ECO:0000256" key="2">
    <source>
        <dbReference type="ARBA" id="ARBA00011955"/>
    </source>
</evidence>
<keyword evidence="7" id="KW-0274">FAD</keyword>
<dbReference type="InterPro" id="IPR024932">
    <property type="entry name" value="ApbE"/>
</dbReference>
<dbReference type="Pfam" id="PF02424">
    <property type="entry name" value="ApbE"/>
    <property type="match status" value="1"/>
</dbReference>
<evidence type="ECO:0000256" key="6">
    <source>
        <dbReference type="ARBA" id="ARBA00022723"/>
    </source>
</evidence>
<comment type="caution">
    <text evidence="11">The sequence shown here is derived from an EMBL/GenBank/DDBJ whole genome shotgun (WGS) entry which is preliminary data.</text>
</comment>
<sequence length="296" mass="30910">MDSGGGQAQVVASSGLKEEEIRDGIADIAGSVRALLDRRSPSSELARFNAAPPGTWMLSDPLWEVLNQALDLADDVGGAYDPTLGALNDVWAEAATALSLTPPDDAALEAPRAVSGWGRFRLNRPAQAAVQPGGARLDFDDVVDAIACDRVLRALVDRGVEAASVRIGRNVIGRGLQADAMPWWAEIWSAGESGPRWVVALLDLAVGVSGFGGRPPVDGASGRPVDHDLQGVVALDPSGLRAQAMARALHVMGPFEGPEIAAAMDIPALFIQRTPYGIVERLSPALAAMEDDAGQA</sequence>
<evidence type="ECO:0000256" key="4">
    <source>
        <dbReference type="ARBA" id="ARBA00022630"/>
    </source>
</evidence>
<dbReference type="EMBL" id="JBHLSW010000003">
    <property type="protein sequence ID" value="MFC0632761.1"/>
    <property type="molecule type" value="Genomic_DNA"/>
</dbReference>
<evidence type="ECO:0000256" key="5">
    <source>
        <dbReference type="ARBA" id="ARBA00022679"/>
    </source>
</evidence>
<dbReference type="PANTHER" id="PTHR30040">
    <property type="entry name" value="THIAMINE BIOSYNTHESIS LIPOPROTEIN APBE"/>
    <property type="match status" value="1"/>
</dbReference>
<evidence type="ECO:0000256" key="1">
    <source>
        <dbReference type="ARBA" id="ARBA00001946"/>
    </source>
</evidence>
<protein>
    <recommendedName>
        <fullName evidence="3">FAD:protein FMN transferase</fullName>
        <ecNumber evidence="2">2.7.1.180</ecNumber>
    </recommendedName>
    <alternativeName>
        <fullName evidence="9">Flavin transferase</fullName>
    </alternativeName>
</protein>
<accession>A0ABV6QZG4</accession>
<evidence type="ECO:0000256" key="10">
    <source>
        <dbReference type="ARBA" id="ARBA00048540"/>
    </source>
</evidence>
<keyword evidence="5 11" id="KW-0808">Transferase</keyword>
<dbReference type="GO" id="GO:0016740">
    <property type="term" value="F:transferase activity"/>
    <property type="evidence" value="ECO:0007669"/>
    <property type="project" value="UniProtKB-KW"/>
</dbReference>
<proteinExistence type="predicted"/>
<dbReference type="SUPFAM" id="SSF143631">
    <property type="entry name" value="ApbE-like"/>
    <property type="match status" value="1"/>
</dbReference>
<dbReference type="InterPro" id="IPR003374">
    <property type="entry name" value="ApbE-like_sf"/>
</dbReference>
<reference evidence="11 12" key="1">
    <citation type="submission" date="2024-09" db="EMBL/GenBank/DDBJ databases">
        <authorList>
            <person name="Sun Q."/>
            <person name="Mori K."/>
        </authorList>
    </citation>
    <scope>NUCLEOTIDE SEQUENCE [LARGE SCALE GENOMIC DNA]</scope>
    <source>
        <strain evidence="11 12">NCAIM B.02621</strain>
    </source>
</reference>
<dbReference type="EC" id="2.7.1.180" evidence="2"/>
<gene>
    <name evidence="11" type="ORF">ACFFGE_02580</name>
</gene>
<dbReference type="RefSeq" id="WP_376834002.1">
    <property type="nucleotide sequence ID" value="NZ_JBHLSW010000003.1"/>
</dbReference>